<keyword evidence="3 9" id="KW-0812">Transmembrane</keyword>
<dbReference type="OrthoDB" id="8185860at2759"/>
<protein>
    <recommendedName>
        <fullName evidence="9">Odorant receptor</fullName>
    </recommendedName>
</protein>
<reference evidence="10" key="1">
    <citation type="submission" date="2021-03" db="EMBL/GenBank/DDBJ databases">
        <title>Chromosome level genome of the anhydrobiotic midge Polypedilum vanderplanki.</title>
        <authorList>
            <person name="Yoshida Y."/>
            <person name="Kikawada T."/>
            <person name="Gusev O."/>
        </authorList>
    </citation>
    <scope>NUCLEOTIDE SEQUENCE</scope>
    <source>
        <strain evidence="10">NIAS01</strain>
        <tissue evidence="10">Whole body or cell culture</tissue>
    </source>
</reference>
<name>A0A9J6BJD7_POLVA</name>
<evidence type="ECO:0000256" key="7">
    <source>
        <dbReference type="ARBA" id="ARBA00023170"/>
    </source>
</evidence>
<evidence type="ECO:0000256" key="2">
    <source>
        <dbReference type="ARBA" id="ARBA00022606"/>
    </source>
</evidence>
<dbReference type="AlphaFoldDB" id="A0A9J6BJD7"/>
<evidence type="ECO:0000256" key="1">
    <source>
        <dbReference type="ARBA" id="ARBA00004141"/>
    </source>
</evidence>
<evidence type="ECO:0000256" key="9">
    <source>
        <dbReference type="RuleBase" id="RU351113"/>
    </source>
</evidence>
<keyword evidence="2 9" id="KW-0716">Sensory transduction</keyword>
<comment type="caution">
    <text evidence="9">Lacks conserved residue(s) required for the propagation of feature annotation.</text>
</comment>
<dbReference type="PANTHER" id="PTHR21137">
    <property type="entry name" value="ODORANT RECEPTOR"/>
    <property type="match status" value="1"/>
</dbReference>
<keyword evidence="6 9" id="KW-0472">Membrane</keyword>
<dbReference type="EMBL" id="JADBJN010000003">
    <property type="protein sequence ID" value="KAG5669816.1"/>
    <property type="molecule type" value="Genomic_DNA"/>
</dbReference>
<gene>
    <name evidence="10" type="ORF">PVAND_000109</name>
</gene>
<dbReference type="InterPro" id="IPR004117">
    <property type="entry name" value="7tm6_olfct_rcpt"/>
</dbReference>
<dbReference type="GO" id="GO:0005886">
    <property type="term" value="C:plasma membrane"/>
    <property type="evidence" value="ECO:0007669"/>
    <property type="project" value="UniProtKB-SubCell"/>
</dbReference>
<dbReference type="GO" id="GO:0004984">
    <property type="term" value="F:olfactory receptor activity"/>
    <property type="evidence" value="ECO:0007669"/>
    <property type="project" value="InterPro"/>
</dbReference>
<evidence type="ECO:0000313" key="10">
    <source>
        <dbReference type="EMBL" id="KAG5669816.1"/>
    </source>
</evidence>
<evidence type="ECO:0000256" key="6">
    <source>
        <dbReference type="ARBA" id="ARBA00023136"/>
    </source>
</evidence>
<dbReference type="GO" id="GO:0005549">
    <property type="term" value="F:odorant binding"/>
    <property type="evidence" value="ECO:0007669"/>
    <property type="project" value="InterPro"/>
</dbReference>
<comment type="caution">
    <text evidence="10">The sequence shown here is derived from an EMBL/GenBank/DDBJ whole genome shotgun (WGS) entry which is preliminary data.</text>
</comment>
<evidence type="ECO:0000256" key="4">
    <source>
        <dbReference type="ARBA" id="ARBA00022725"/>
    </source>
</evidence>
<accession>A0A9J6BJD7</accession>
<evidence type="ECO:0000256" key="3">
    <source>
        <dbReference type="ARBA" id="ARBA00022692"/>
    </source>
</evidence>
<keyword evidence="7 9" id="KW-0675">Receptor</keyword>
<keyword evidence="8 9" id="KW-0807">Transducer</keyword>
<feature type="transmembrane region" description="Helical" evidence="9">
    <location>
        <begin position="99"/>
        <end position="121"/>
    </location>
</feature>
<feature type="transmembrane region" description="Helical" evidence="9">
    <location>
        <begin position="47"/>
        <end position="69"/>
    </location>
</feature>
<keyword evidence="5 9" id="KW-1133">Transmembrane helix</keyword>
<evidence type="ECO:0000256" key="5">
    <source>
        <dbReference type="ARBA" id="ARBA00022989"/>
    </source>
</evidence>
<keyword evidence="11" id="KW-1185">Reference proteome</keyword>
<feature type="transmembrane region" description="Helical" evidence="9">
    <location>
        <begin position="274"/>
        <end position="295"/>
    </location>
</feature>
<comment type="subcellular location">
    <subcellularLocation>
        <location evidence="9">Cell membrane</location>
        <topology evidence="9">Multi-pass membrane protein</topology>
    </subcellularLocation>
    <subcellularLocation>
        <location evidence="1">Membrane</location>
        <topology evidence="1">Multi-pass membrane protein</topology>
    </subcellularLocation>
</comment>
<proteinExistence type="inferred from homology"/>
<dbReference type="GO" id="GO:0007165">
    <property type="term" value="P:signal transduction"/>
    <property type="evidence" value="ECO:0007669"/>
    <property type="project" value="UniProtKB-KW"/>
</dbReference>
<dbReference type="Pfam" id="PF02949">
    <property type="entry name" value="7tm_6"/>
    <property type="match status" value="1"/>
</dbReference>
<evidence type="ECO:0000313" key="11">
    <source>
        <dbReference type="Proteomes" id="UP001107558"/>
    </source>
</evidence>
<feature type="transmembrane region" description="Helical" evidence="9">
    <location>
        <begin position="250"/>
        <end position="268"/>
    </location>
</feature>
<evidence type="ECO:0000256" key="8">
    <source>
        <dbReference type="ARBA" id="ARBA00023224"/>
    </source>
</evidence>
<dbReference type="PANTHER" id="PTHR21137:SF26">
    <property type="entry name" value="ODORANT RECEPTOR 10A-RELATED"/>
    <property type="match status" value="1"/>
</dbReference>
<keyword evidence="4 9" id="KW-0552">Olfaction</keyword>
<organism evidence="10 11">
    <name type="scientific">Polypedilum vanderplanki</name>
    <name type="common">Sleeping chironomid midge</name>
    <dbReference type="NCBI Taxonomy" id="319348"/>
    <lineage>
        <taxon>Eukaryota</taxon>
        <taxon>Metazoa</taxon>
        <taxon>Ecdysozoa</taxon>
        <taxon>Arthropoda</taxon>
        <taxon>Hexapoda</taxon>
        <taxon>Insecta</taxon>
        <taxon>Pterygota</taxon>
        <taxon>Neoptera</taxon>
        <taxon>Endopterygota</taxon>
        <taxon>Diptera</taxon>
        <taxon>Nematocera</taxon>
        <taxon>Chironomoidea</taxon>
        <taxon>Chironomidae</taxon>
        <taxon>Chironominae</taxon>
        <taxon>Polypedilum</taxon>
        <taxon>Polypedilum</taxon>
    </lineage>
</organism>
<dbReference type="Proteomes" id="UP001107558">
    <property type="component" value="Chromosome 3"/>
</dbReference>
<comment type="similarity">
    <text evidence="9">Belongs to the insect chemoreceptor superfamily. Heteromeric odorant receptor channel (TC 1.A.69) family.</text>
</comment>
<sequence length="370" mass="42889">MNTKKFILKSFNLNNFKNPKSFFYFQKFGWKYLGLDFENEKLTKLQINFLAIHCGIPLVYGIFQIIYFIENYKNLLLLADAKDLEEIEINARGNRRASILLGNLAFAVFLTAMFFILLPIFKDCSRLFYGKKRLYLLPFKASFPFNITFSPVYEIIYVLSCDDGIVPITGVTGCDGLFLGICAHLSAQFDIISYRIKSLIQNECDFNKLTEKLSNHENDKLHKKLIELVKLHNKYINLCKVVSNCMWQNIFIYFLCSSIVICILFLVITEFRSVDLMIFMSYLCGYLLQMLSYAISGNMMIEASANVAVSCYDFQWYKCNTKVRRVILMMMIRAQNSANVEIPFFEVSLETFLIIIRAGASYYTLVKSLL</sequence>